<evidence type="ECO:0000256" key="1">
    <source>
        <dbReference type="ARBA" id="ARBA00004225"/>
    </source>
</evidence>
<evidence type="ECO:0000256" key="5">
    <source>
        <dbReference type="ARBA" id="ARBA00022737"/>
    </source>
</evidence>
<dbReference type="InterPro" id="IPR023395">
    <property type="entry name" value="MCP_dom_sf"/>
</dbReference>
<protein>
    <submittedName>
        <fullName evidence="11">Carnitine-acylcarnitine carrier protein-like protein</fullName>
    </submittedName>
</protein>
<dbReference type="Gene3D" id="1.50.40.10">
    <property type="entry name" value="Mitochondrial carrier domain"/>
    <property type="match status" value="2"/>
</dbReference>
<dbReference type="AlphaFoldDB" id="A0A922IFL3"/>
<keyword evidence="5" id="KW-0677">Repeat</keyword>
<dbReference type="PANTHER" id="PTHR45624">
    <property type="entry name" value="MITOCHONDRIAL BASIC AMINO ACIDS TRANSPORTER-RELATED"/>
    <property type="match status" value="1"/>
</dbReference>
<accession>A0A922IFL3</accession>
<dbReference type="EMBL" id="ASGP02000001">
    <property type="protein sequence ID" value="KAH9529290.1"/>
    <property type="molecule type" value="Genomic_DNA"/>
</dbReference>
<keyword evidence="6" id="KW-1133">Transmembrane helix</keyword>
<evidence type="ECO:0000256" key="10">
    <source>
        <dbReference type="RuleBase" id="RU000488"/>
    </source>
</evidence>
<dbReference type="InterPro" id="IPR018108">
    <property type="entry name" value="MCP_transmembrane"/>
</dbReference>
<reference evidence="11" key="2">
    <citation type="submission" date="2020-06" db="EMBL/GenBank/DDBJ databases">
        <authorList>
            <person name="Ji K."/>
            <person name="Li J."/>
        </authorList>
    </citation>
    <scope>NUCLEOTIDE SEQUENCE</scope>
    <source>
        <strain evidence="11">JKM2019</strain>
        <tissue evidence="11">Whole body</tissue>
    </source>
</reference>
<dbReference type="PANTHER" id="PTHR45624:SF4">
    <property type="entry name" value="CONGESTED-LIKE TRACHEA PROTEIN-RELATED"/>
    <property type="match status" value="1"/>
</dbReference>
<keyword evidence="8 9" id="KW-0472">Membrane</keyword>
<dbReference type="EMBL" id="SDOV01000004">
    <property type="protein sequence ID" value="KAH7642141.1"/>
    <property type="molecule type" value="Genomic_DNA"/>
</dbReference>
<feature type="repeat" description="Solcar" evidence="9">
    <location>
        <begin position="219"/>
        <end position="304"/>
    </location>
</feature>
<name>A0A922IFL3_DERFA</name>
<gene>
    <name evidence="12" type="ORF">DERF_003181</name>
    <name evidence="11" type="ORF">HUG17_5186</name>
</gene>
<feature type="repeat" description="Solcar" evidence="9">
    <location>
        <begin position="18"/>
        <end position="109"/>
    </location>
</feature>
<evidence type="ECO:0000256" key="7">
    <source>
        <dbReference type="ARBA" id="ARBA00023128"/>
    </source>
</evidence>
<evidence type="ECO:0000256" key="8">
    <source>
        <dbReference type="ARBA" id="ARBA00023136"/>
    </source>
</evidence>
<evidence type="ECO:0000256" key="3">
    <source>
        <dbReference type="ARBA" id="ARBA00022448"/>
    </source>
</evidence>
<organism evidence="12 13">
    <name type="scientific">Dermatophagoides farinae</name>
    <name type="common">American house dust mite</name>
    <dbReference type="NCBI Taxonomy" id="6954"/>
    <lineage>
        <taxon>Eukaryota</taxon>
        <taxon>Metazoa</taxon>
        <taxon>Ecdysozoa</taxon>
        <taxon>Arthropoda</taxon>
        <taxon>Chelicerata</taxon>
        <taxon>Arachnida</taxon>
        <taxon>Acari</taxon>
        <taxon>Acariformes</taxon>
        <taxon>Sarcoptiformes</taxon>
        <taxon>Astigmata</taxon>
        <taxon>Psoroptidia</taxon>
        <taxon>Analgoidea</taxon>
        <taxon>Pyroglyphidae</taxon>
        <taxon>Dermatophagoidinae</taxon>
        <taxon>Dermatophagoides</taxon>
    </lineage>
</organism>
<dbReference type="Pfam" id="PF00153">
    <property type="entry name" value="Mito_carr"/>
    <property type="match status" value="3"/>
</dbReference>
<keyword evidence="7" id="KW-0496">Mitochondrion</keyword>
<feature type="repeat" description="Solcar" evidence="9">
    <location>
        <begin position="121"/>
        <end position="210"/>
    </location>
</feature>
<dbReference type="Proteomes" id="UP000790347">
    <property type="component" value="Unassembled WGS sequence"/>
</dbReference>
<evidence type="ECO:0000313" key="12">
    <source>
        <dbReference type="EMBL" id="KAH9529290.1"/>
    </source>
</evidence>
<keyword evidence="3 10" id="KW-0813">Transport</keyword>
<keyword evidence="13" id="KW-1185">Reference proteome</keyword>
<sequence>MSETSNVIQSTNAKANYLASLKQFIAGGFGGVCLILAGHPMDTIKVRIQTMPTPKLDQAPQYKGMLDCMNKTFRHEGFRGFYRGMLAPLIATTPINAVCFFGFGLGVSLQSDGSPTSVNQLTPFQMYKAGMLAGAFTATINAPAERIKCLLQIEQGSKSVAKYKSFWDCVSKVYATGGIRSIFTGLTATFARDIPGSGAYFLGYESLKRHGNIIFNTENETIVTLLSGGFAGISYWIIAIPADVIKSRIQTAPEGKYDGFRDAIRYLYVRNGLLAFYKGAAPVFFRAIPANAACFFGYEYSLKLLNMLI</sequence>
<evidence type="ECO:0000313" key="11">
    <source>
        <dbReference type="EMBL" id="KAH7642141.1"/>
    </source>
</evidence>
<reference evidence="12" key="1">
    <citation type="submission" date="2013-05" db="EMBL/GenBank/DDBJ databases">
        <authorList>
            <person name="Yim A.K.Y."/>
            <person name="Chan T.F."/>
            <person name="Ji K.M."/>
            <person name="Liu X.Y."/>
            <person name="Zhou J.W."/>
            <person name="Li R.Q."/>
            <person name="Yang K.Y."/>
            <person name="Li J."/>
            <person name="Li M."/>
            <person name="Law P.T.W."/>
            <person name="Wu Y.L."/>
            <person name="Cai Z.L."/>
            <person name="Qin H."/>
            <person name="Bao Y."/>
            <person name="Leung R.K.K."/>
            <person name="Ng P.K.S."/>
            <person name="Zou J."/>
            <person name="Zhong X.J."/>
            <person name="Ran P.X."/>
            <person name="Zhong N.S."/>
            <person name="Liu Z.G."/>
            <person name="Tsui S.K.W."/>
        </authorList>
    </citation>
    <scope>NUCLEOTIDE SEQUENCE</scope>
    <source>
        <strain evidence="12">Derf</strain>
        <tissue evidence="12">Whole organism</tissue>
    </source>
</reference>
<evidence type="ECO:0000313" key="13">
    <source>
        <dbReference type="Proteomes" id="UP000790347"/>
    </source>
</evidence>
<comment type="caution">
    <text evidence="12">The sequence shown here is derived from an EMBL/GenBank/DDBJ whole genome shotgun (WGS) entry which is preliminary data.</text>
</comment>
<keyword evidence="4 9" id="KW-0812">Transmembrane</keyword>
<reference evidence="12" key="4">
    <citation type="journal article" date="2022" name="Res Sq">
        <title>Comparative Genomics Reveals Insights into the Divergent Evolution of Astigmatic Mites and Household Pest Adaptations.</title>
        <authorList>
            <person name="Xiong Q."/>
            <person name="Wan A.T.-Y."/>
            <person name="Liu X.-Y."/>
            <person name="Fung C.S.-H."/>
            <person name="Xiao X."/>
            <person name="Malainual N."/>
            <person name="Hou J."/>
            <person name="Wang L."/>
            <person name="Wang M."/>
            <person name="Yang K."/>
            <person name="Cui Y."/>
            <person name="Leung E."/>
            <person name="Nong W."/>
            <person name="Shin S.-K."/>
            <person name="Au S."/>
            <person name="Jeong K.Y."/>
            <person name="Chew F.T."/>
            <person name="Hui J."/>
            <person name="Leung T.F."/>
            <person name="Tungtrongchitr A."/>
            <person name="Zhong N."/>
            <person name="Liu Z."/>
            <person name="Tsui S."/>
        </authorList>
    </citation>
    <scope>NUCLEOTIDE SEQUENCE</scope>
    <source>
        <strain evidence="12">Derf</strain>
        <tissue evidence="12">Whole organism</tissue>
    </source>
</reference>
<evidence type="ECO:0000256" key="9">
    <source>
        <dbReference type="PROSITE-ProRule" id="PRU00282"/>
    </source>
</evidence>
<comment type="subcellular location">
    <subcellularLocation>
        <location evidence="1">Mitochondrion membrane</location>
        <topology evidence="1">Multi-pass membrane protein</topology>
    </subcellularLocation>
</comment>
<dbReference type="GO" id="GO:0006839">
    <property type="term" value="P:mitochondrial transport"/>
    <property type="evidence" value="ECO:0007669"/>
    <property type="project" value="TreeGrafter"/>
</dbReference>
<dbReference type="GO" id="GO:1902603">
    <property type="term" value="P:carnitine transmembrane transport"/>
    <property type="evidence" value="ECO:0007669"/>
    <property type="project" value="TreeGrafter"/>
</dbReference>
<dbReference type="InterPro" id="IPR050567">
    <property type="entry name" value="Mitochondrial_Carrier"/>
</dbReference>
<proteinExistence type="inferred from homology"/>
<dbReference type="OrthoDB" id="14252at2759"/>
<comment type="similarity">
    <text evidence="2 10">Belongs to the mitochondrial carrier (TC 2.A.29) family.</text>
</comment>
<evidence type="ECO:0000256" key="4">
    <source>
        <dbReference type="ARBA" id="ARBA00022692"/>
    </source>
</evidence>
<dbReference type="SUPFAM" id="SSF103506">
    <property type="entry name" value="Mitochondrial carrier"/>
    <property type="match status" value="1"/>
</dbReference>
<reference evidence="11" key="3">
    <citation type="journal article" date="2021" name="World Allergy Organ. J.">
        <title>Chromosome-level assembly of Dermatophagoides farinae genome and transcriptome reveals two novel allergens Der f 37 and Der f 39.</title>
        <authorList>
            <person name="Chen J."/>
            <person name="Cai Z."/>
            <person name="Fan D."/>
            <person name="Hu J."/>
            <person name="Hou Y."/>
            <person name="He Y."/>
            <person name="Zhang Z."/>
            <person name="Zhao Z."/>
            <person name="Gao P."/>
            <person name="Hu W."/>
            <person name="Sun J."/>
            <person name="Li J."/>
            <person name="Ji K."/>
        </authorList>
    </citation>
    <scope>NUCLEOTIDE SEQUENCE</scope>
    <source>
        <strain evidence="11">JKM2019</strain>
    </source>
</reference>
<dbReference type="GO" id="GO:0015227">
    <property type="term" value="F:O-acyl-L-carnitine transmembrane transporter activity"/>
    <property type="evidence" value="ECO:0007669"/>
    <property type="project" value="TreeGrafter"/>
</dbReference>
<dbReference type="Proteomes" id="UP000828236">
    <property type="component" value="Unassembled WGS sequence"/>
</dbReference>
<dbReference type="GO" id="GO:0031966">
    <property type="term" value="C:mitochondrial membrane"/>
    <property type="evidence" value="ECO:0007669"/>
    <property type="project" value="UniProtKB-SubCell"/>
</dbReference>
<evidence type="ECO:0000256" key="2">
    <source>
        <dbReference type="ARBA" id="ARBA00006375"/>
    </source>
</evidence>
<dbReference type="PROSITE" id="PS50920">
    <property type="entry name" value="SOLCAR"/>
    <property type="match status" value="3"/>
</dbReference>
<evidence type="ECO:0000256" key="6">
    <source>
        <dbReference type="ARBA" id="ARBA00022989"/>
    </source>
</evidence>